<protein>
    <submittedName>
        <fullName evidence="1">Uncharacterized protein</fullName>
    </submittedName>
</protein>
<sequence length="279" mass="31205">MVLSSPEPDGCANFETWKDIYFYASARESSLLQLAISVAGDLGLSTSRRSQNSAFASIVDDAAELRNDPALPAEQTTDGHRAILGLYYIMSIVLGQIATKVDDAFWETIEAPTESQLRNLYSLAIASVQKELDAFVEKLPDHLRWNHLVQNHCSAIRIRLFESFENCGKAEMLSLSQFRLDAARRIYNLPDTLHQLSKLFEAASGLESPRCKIFVRGQPIFSDHAKAYRDIEQWYLAKVKPGAADGNVVWIDPASMRSDDQPSNLELWNQLSILTNGIP</sequence>
<gene>
    <name evidence="1" type="ORF">PPNO1_LOCUS3359</name>
</gene>
<name>A0A9P1M7Y8_9PEZI</name>
<evidence type="ECO:0000313" key="2">
    <source>
        <dbReference type="Proteomes" id="UP000838763"/>
    </source>
</evidence>
<dbReference type="OrthoDB" id="5217604at2759"/>
<proteinExistence type="predicted"/>
<dbReference type="EMBL" id="CALLCH030000008">
    <property type="protein sequence ID" value="CAI4213613.1"/>
    <property type="molecule type" value="Genomic_DNA"/>
</dbReference>
<keyword evidence="2" id="KW-1185">Reference proteome</keyword>
<reference evidence="1" key="1">
    <citation type="submission" date="2022-11" db="EMBL/GenBank/DDBJ databases">
        <authorList>
            <person name="Scott C."/>
            <person name="Bruce N."/>
        </authorList>
    </citation>
    <scope>NUCLEOTIDE SEQUENCE</scope>
</reference>
<organism evidence="1 2">
    <name type="scientific">Parascedosporium putredinis</name>
    <dbReference type="NCBI Taxonomy" id="1442378"/>
    <lineage>
        <taxon>Eukaryota</taxon>
        <taxon>Fungi</taxon>
        <taxon>Dikarya</taxon>
        <taxon>Ascomycota</taxon>
        <taxon>Pezizomycotina</taxon>
        <taxon>Sordariomycetes</taxon>
        <taxon>Hypocreomycetidae</taxon>
        <taxon>Microascales</taxon>
        <taxon>Microascaceae</taxon>
        <taxon>Parascedosporium</taxon>
    </lineage>
</organism>
<dbReference type="AlphaFoldDB" id="A0A9P1M7Y8"/>
<accession>A0A9P1M7Y8</accession>
<comment type="caution">
    <text evidence="1">The sequence shown here is derived from an EMBL/GenBank/DDBJ whole genome shotgun (WGS) entry which is preliminary data.</text>
</comment>
<dbReference type="Proteomes" id="UP000838763">
    <property type="component" value="Unassembled WGS sequence"/>
</dbReference>
<evidence type="ECO:0000313" key="1">
    <source>
        <dbReference type="EMBL" id="CAI4213613.1"/>
    </source>
</evidence>